<dbReference type="Pfam" id="PF03473">
    <property type="entry name" value="MOSC"/>
    <property type="match status" value="1"/>
</dbReference>
<dbReference type="Proteomes" id="UP000317078">
    <property type="component" value="Unassembled WGS sequence"/>
</dbReference>
<name>A0A502GHT9_9PROT</name>
<dbReference type="AlphaFoldDB" id="A0A502GHT9"/>
<dbReference type="GO" id="GO:0003824">
    <property type="term" value="F:catalytic activity"/>
    <property type="evidence" value="ECO:0007669"/>
    <property type="project" value="InterPro"/>
</dbReference>
<dbReference type="Gene3D" id="2.40.33.20">
    <property type="entry name" value="PK beta-barrel domain-like"/>
    <property type="match status" value="1"/>
</dbReference>
<accession>A0A502GHT9</accession>
<evidence type="ECO:0000259" key="1">
    <source>
        <dbReference type="PROSITE" id="PS51340"/>
    </source>
</evidence>
<organism evidence="2 3">
    <name type="scientific">Muricoccus nepalensis</name>
    <dbReference type="NCBI Taxonomy" id="1854500"/>
    <lineage>
        <taxon>Bacteria</taxon>
        <taxon>Pseudomonadati</taxon>
        <taxon>Pseudomonadota</taxon>
        <taxon>Alphaproteobacteria</taxon>
        <taxon>Acetobacterales</taxon>
        <taxon>Roseomonadaceae</taxon>
        <taxon>Muricoccus</taxon>
    </lineage>
</organism>
<dbReference type="OrthoDB" id="581532at2"/>
<sequence length="228" mass="24767">MSSLGGERLERAALTAAGIEGDRTHGVFHAESGEIAYPGRDRRWAALPRALSRLRADGALEVSTDGSIWGDPAGPRQAAALSAFLGFPARVRRYAGEGPRPRYNRAPIHLLTTSALRTLQTILPDSVIDARRFRPNILVDTPEELDGIPEYALRGRRFRIGGVTLRGTIPCARCAFTTLAQPGLPEDREVFRALLHRFGRDLGLYCEVEGAGSLRHGDAVLQPEPAPA</sequence>
<evidence type="ECO:0000313" key="3">
    <source>
        <dbReference type="Proteomes" id="UP000317078"/>
    </source>
</evidence>
<feature type="domain" description="MOSC" evidence="1">
    <location>
        <begin position="54"/>
        <end position="223"/>
    </location>
</feature>
<comment type="caution">
    <text evidence="2">The sequence shown here is derived from an EMBL/GenBank/DDBJ whole genome shotgun (WGS) entry which is preliminary data.</text>
</comment>
<dbReference type="SUPFAM" id="SSF50800">
    <property type="entry name" value="PK beta-barrel domain-like"/>
    <property type="match status" value="1"/>
</dbReference>
<dbReference type="GO" id="GO:0030170">
    <property type="term" value="F:pyridoxal phosphate binding"/>
    <property type="evidence" value="ECO:0007669"/>
    <property type="project" value="InterPro"/>
</dbReference>
<dbReference type="PROSITE" id="PS51340">
    <property type="entry name" value="MOSC"/>
    <property type="match status" value="1"/>
</dbReference>
<protein>
    <submittedName>
        <fullName evidence="2">MOSC domain-containing protein</fullName>
    </submittedName>
</protein>
<proteinExistence type="predicted"/>
<dbReference type="InterPro" id="IPR005302">
    <property type="entry name" value="MoCF_Sase_C"/>
</dbReference>
<dbReference type="EMBL" id="RCZP01000001">
    <property type="protein sequence ID" value="TPG61435.1"/>
    <property type="molecule type" value="Genomic_DNA"/>
</dbReference>
<keyword evidence="3" id="KW-1185">Reference proteome</keyword>
<gene>
    <name evidence="2" type="ORF">EAH89_02200</name>
</gene>
<evidence type="ECO:0000313" key="2">
    <source>
        <dbReference type="EMBL" id="TPG61435.1"/>
    </source>
</evidence>
<reference evidence="2 3" key="1">
    <citation type="journal article" date="2019" name="Environ. Microbiol.">
        <title>Species interactions and distinct microbial communities in high Arctic permafrost affected cryosols are associated with the CH4 and CO2 gas fluxes.</title>
        <authorList>
            <person name="Altshuler I."/>
            <person name="Hamel J."/>
            <person name="Turney S."/>
            <person name="Magnuson E."/>
            <person name="Levesque R."/>
            <person name="Greer C."/>
            <person name="Whyte L.G."/>
        </authorList>
    </citation>
    <scope>NUCLEOTIDE SEQUENCE [LARGE SCALE GENOMIC DNA]</scope>
    <source>
        <strain evidence="2 3">S9.3B</strain>
    </source>
</reference>
<dbReference type="GO" id="GO:0030151">
    <property type="term" value="F:molybdenum ion binding"/>
    <property type="evidence" value="ECO:0007669"/>
    <property type="project" value="InterPro"/>
</dbReference>
<dbReference type="InterPro" id="IPR011037">
    <property type="entry name" value="Pyrv_Knase-like_insert_dom_sf"/>
</dbReference>